<keyword evidence="12" id="KW-0326">Glycosidase</keyword>
<dbReference type="EMBL" id="OC856160">
    <property type="protein sequence ID" value="CAD7623309.1"/>
    <property type="molecule type" value="Genomic_DNA"/>
</dbReference>
<feature type="active site" description="Proton donor" evidence="10">
    <location>
        <position position="426"/>
    </location>
</feature>
<dbReference type="EMBL" id="CAJPIZ010001585">
    <property type="protein sequence ID" value="CAG2103739.1"/>
    <property type="molecule type" value="Genomic_DNA"/>
</dbReference>
<keyword evidence="3 13" id="KW-0812">Transmembrane</keyword>
<evidence type="ECO:0000256" key="13">
    <source>
        <dbReference type="SAM" id="Phobius"/>
    </source>
</evidence>
<evidence type="ECO:0000313" key="15">
    <source>
        <dbReference type="Proteomes" id="UP000759131"/>
    </source>
</evidence>
<evidence type="ECO:0000256" key="4">
    <source>
        <dbReference type="ARBA" id="ARBA00022824"/>
    </source>
</evidence>
<keyword evidence="12" id="KW-0378">Hydrolase</keyword>
<comment type="cofactor">
    <cofactor evidence="11">
        <name>Ca(2+)</name>
        <dbReference type="ChEBI" id="CHEBI:29108"/>
    </cofactor>
</comment>
<comment type="similarity">
    <text evidence="2 12">Belongs to the glycosyl hydrolase 47 family.</text>
</comment>
<accession>A0A7R9KI21</accession>
<keyword evidence="8" id="KW-0325">Glycoprotein</keyword>
<keyword evidence="5" id="KW-0735">Signal-anchor</keyword>
<dbReference type="PANTHER" id="PTHR45679">
    <property type="entry name" value="ER DEGRADATION-ENHANCING ALPHA-MANNOSIDASE-LIKE PROTEIN 2"/>
    <property type="match status" value="1"/>
</dbReference>
<reference evidence="14" key="1">
    <citation type="submission" date="2020-11" db="EMBL/GenBank/DDBJ databases">
        <authorList>
            <person name="Tran Van P."/>
        </authorList>
    </citation>
    <scope>NUCLEOTIDE SEQUENCE</scope>
</reference>
<comment type="function">
    <text evidence="9">Extracts misfolded glycoproteins, but not glycoproteins undergoing productive folding, from the calnexin cycle. It is directly involved in endoplasmic reticulum-associated degradation (ERAD) and targets misfolded glycoproteins for degradation in an N-glycan-independent manner, probably by forming a complex with SEL1L. It has low mannosidase activity, catalyzing mannose trimming from Man8GlcNAc2 to Man7GlcNAc2.</text>
</comment>
<dbReference type="FunFam" id="1.50.10.10:FF:000016">
    <property type="entry name" value="alpha-1,2-Mannosidase"/>
    <property type="match status" value="1"/>
</dbReference>
<dbReference type="InterPro" id="IPR036026">
    <property type="entry name" value="Seven-hairpin_glycosidases"/>
</dbReference>
<keyword evidence="11" id="KW-0479">Metal-binding</keyword>
<feature type="active site" evidence="10">
    <location>
        <position position="322"/>
    </location>
</feature>
<dbReference type="InterPro" id="IPR012341">
    <property type="entry name" value="6hp_glycosidase-like_sf"/>
</dbReference>
<dbReference type="GO" id="GO:0005789">
    <property type="term" value="C:endoplasmic reticulum membrane"/>
    <property type="evidence" value="ECO:0007669"/>
    <property type="project" value="UniProtKB-SubCell"/>
</dbReference>
<evidence type="ECO:0000313" key="14">
    <source>
        <dbReference type="EMBL" id="CAD7623309.1"/>
    </source>
</evidence>
<keyword evidence="15" id="KW-1185">Reference proteome</keyword>
<evidence type="ECO:0000256" key="5">
    <source>
        <dbReference type="ARBA" id="ARBA00022968"/>
    </source>
</evidence>
<feature type="active site" evidence="10">
    <location>
        <position position="445"/>
    </location>
</feature>
<dbReference type="PRINTS" id="PR00747">
    <property type="entry name" value="GLYHDRLASE47"/>
</dbReference>
<dbReference type="SUPFAM" id="SSF48225">
    <property type="entry name" value="Seven-hairpin glycosidases"/>
    <property type="match status" value="1"/>
</dbReference>
<dbReference type="InterPro" id="IPR044674">
    <property type="entry name" value="EDEM1/2/3"/>
</dbReference>
<dbReference type="GO" id="GO:1904380">
    <property type="term" value="P:endoplasmic reticulum mannose trimming"/>
    <property type="evidence" value="ECO:0007669"/>
    <property type="project" value="InterPro"/>
</dbReference>
<keyword evidence="4" id="KW-0256">Endoplasmic reticulum</keyword>
<dbReference type="GO" id="GO:0005975">
    <property type="term" value="P:carbohydrate metabolic process"/>
    <property type="evidence" value="ECO:0007669"/>
    <property type="project" value="InterPro"/>
</dbReference>
<dbReference type="InterPro" id="IPR001382">
    <property type="entry name" value="Glyco_hydro_47"/>
</dbReference>
<keyword evidence="6 13" id="KW-1133">Transmembrane helix</keyword>
<sequence length="618" mass="70379">MDASRSMHRFQSSPLIWCLTIAFVVIITTITSIVSNDDHRSDSDEGQRESNHYHIFESRSGVYDRKYGHFSDSERRESLSLAKQMFQFGYDSYMTYAFPMDELNPIACAGRGPDLDDPSNININDVLGDYCLTLIDCLDTLAVMRNASEFKRAVQLVLDNVSFDKNHTIQVFEANIRVLGALLSAHLLIVDSDQPFGDLKPRYYKKQLLELAHDLAARLLQAFESKTGLPYPRVNLQTGVPTVEDCKWCESHTCTAGAGSLILEFGLLSRLLGDPVYESVARRATRALWRSRAVQTGLFGNIIDVETAEWVGKMSGVGAGLDSFYEYLLKSYIMFGEPEDHRMFTESYKKIKKYLRKGRVHCNRGSGNHPLYVNVNMFDGTTSTMWIDSLQAAWAGVQVLAGDIEEAICGHALYYNIWRKFGVLPERFNWQRISADVSFYPLRPELAESTYLLYQATRNPFYLHVGRDILFSLNNYTRTECGFGTIHNVMDKSLEDRMESFFLSETCKYLYLLFDSDNPVNKDSSKYLFSTEGHIFSVDKKFRTNVLSENVMFGHQDVEQVMSGSKVESVVISPLKSLNTSHSYCDRIDSERYYSLPLKNEYFLQVSQALGIEDSPPL</sequence>
<protein>
    <recommendedName>
        <fullName evidence="12">alpha-1,2-Mannosidase</fullName>
        <ecNumber evidence="12">3.2.1.-</ecNumber>
    </recommendedName>
</protein>
<keyword evidence="7 13" id="KW-0472">Membrane</keyword>
<evidence type="ECO:0000256" key="10">
    <source>
        <dbReference type="PIRSR" id="PIRSR601382-1"/>
    </source>
</evidence>
<organism evidence="14">
    <name type="scientific">Medioppia subpectinata</name>
    <dbReference type="NCBI Taxonomy" id="1979941"/>
    <lineage>
        <taxon>Eukaryota</taxon>
        <taxon>Metazoa</taxon>
        <taxon>Ecdysozoa</taxon>
        <taxon>Arthropoda</taxon>
        <taxon>Chelicerata</taxon>
        <taxon>Arachnida</taxon>
        <taxon>Acari</taxon>
        <taxon>Acariformes</taxon>
        <taxon>Sarcoptiformes</taxon>
        <taxon>Oribatida</taxon>
        <taxon>Brachypylina</taxon>
        <taxon>Oppioidea</taxon>
        <taxon>Oppiidae</taxon>
        <taxon>Medioppia</taxon>
    </lineage>
</organism>
<feature type="binding site" evidence="11">
    <location>
        <position position="531"/>
    </location>
    <ligand>
        <name>Ca(2+)</name>
        <dbReference type="ChEBI" id="CHEBI:29108"/>
    </ligand>
</feature>
<evidence type="ECO:0000256" key="12">
    <source>
        <dbReference type="RuleBase" id="RU361193"/>
    </source>
</evidence>
<dbReference type="Pfam" id="PF01532">
    <property type="entry name" value="Glyco_hydro_47"/>
    <property type="match status" value="1"/>
</dbReference>
<evidence type="ECO:0000256" key="6">
    <source>
        <dbReference type="ARBA" id="ARBA00022989"/>
    </source>
</evidence>
<evidence type="ECO:0000256" key="1">
    <source>
        <dbReference type="ARBA" id="ARBA00004648"/>
    </source>
</evidence>
<evidence type="ECO:0000256" key="7">
    <source>
        <dbReference type="ARBA" id="ARBA00023136"/>
    </source>
</evidence>
<evidence type="ECO:0000256" key="3">
    <source>
        <dbReference type="ARBA" id="ARBA00022692"/>
    </source>
</evidence>
<dbReference type="Gene3D" id="1.50.10.10">
    <property type="match status" value="1"/>
</dbReference>
<evidence type="ECO:0000256" key="11">
    <source>
        <dbReference type="PIRSR" id="PIRSR601382-2"/>
    </source>
</evidence>
<dbReference type="GO" id="GO:0005509">
    <property type="term" value="F:calcium ion binding"/>
    <property type="evidence" value="ECO:0007669"/>
    <property type="project" value="InterPro"/>
</dbReference>
<dbReference type="PANTHER" id="PTHR45679:SF5">
    <property type="entry name" value="ER DEGRADATION-ENHANCING ALPHA-MANNOSIDASE-LIKE PROTEIN 1"/>
    <property type="match status" value="1"/>
</dbReference>
<keyword evidence="11" id="KW-0106">Calcium</keyword>
<gene>
    <name evidence="14" type="ORF">OSB1V03_LOCUS3765</name>
</gene>
<dbReference type="Proteomes" id="UP000759131">
    <property type="component" value="Unassembled WGS sequence"/>
</dbReference>
<feature type="active site" description="Proton donor" evidence="10">
    <location>
        <position position="173"/>
    </location>
</feature>
<dbReference type="OrthoDB" id="8118055at2759"/>
<feature type="transmembrane region" description="Helical" evidence="13">
    <location>
        <begin position="15"/>
        <end position="34"/>
    </location>
</feature>
<dbReference type="GO" id="GO:0004571">
    <property type="term" value="F:mannosyl-oligosaccharide 1,2-alpha-mannosidase activity"/>
    <property type="evidence" value="ECO:0007669"/>
    <property type="project" value="InterPro"/>
</dbReference>
<dbReference type="GO" id="GO:0044322">
    <property type="term" value="C:endoplasmic reticulum quality control compartment"/>
    <property type="evidence" value="ECO:0007669"/>
    <property type="project" value="GOC"/>
</dbReference>
<proteinExistence type="inferred from homology"/>
<evidence type="ECO:0000256" key="2">
    <source>
        <dbReference type="ARBA" id="ARBA00007658"/>
    </source>
</evidence>
<evidence type="ECO:0000256" key="9">
    <source>
        <dbReference type="ARBA" id="ARBA00060207"/>
    </source>
</evidence>
<dbReference type="EC" id="3.2.1.-" evidence="12"/>
<name>A0A7R9KI21_9ACAR</name>
<dbReference type="AlphaFoldDB" id="A0A7R9KI21"/>
<comment type="subcellular location">
    <subcellularLocation>
        <location evidence="1">Endoplasmic reticulum membrane</location>
        <topology evidence="1">Single-pass type II membrane protein</topology>
    </subcellularLocation>
</comment>
<evidence type="ECO:0000256" key="8">
    <source>
        <dbReference type="ARBA" id="ARBA00023180"/>
    </source>
</evidence>